<sequence>MSEINNIKSSGQPSLIATRNPNADNNRGMATSTTEQSNSNADKVSLTDTASQLQSLQRSVADLPQVDVQRVEALRAAIADGSYQVDSEKLARNMIDLEGQL</sequence>
<dbReference type="eggNOG" id="COG2747">
    <property type="taxonomic scope" value="Bacteria"/>
</dbReference>
<keyword evidence="5" id="KW-0805">Transcription regulation</keyword>
<dbReference type="InterPro" id="IPR035890">
    <property type="entry name" value="Anti-sigma-28_factor_FlgM_sf"/>
</dbReference>
<dbReference type="RefSeq" id="WP_009725724.1">
    <property type="nucleotide sequence ID" value="NZ_APHR01000015.1"/>
</dbReference>
<dbReference type="NCBIfam" id="TIGR03824">
    <property type="entry name" value="FlgM_jcvi"/>
    <property type="match status" value="1"/>
</dbReference>
<dbReference type="InterPro" id="IPR031316">
    <property type="entry name" value="FlgM_C"/>
</dbReference>
<keyword evidence="4" id="KW-1005">Bacterial flagellum biogenesis</keyword>
<evidence type="ECO:0000256" key="7">
    <source>
        <dbReference type="ARBA" id="ARBA00024739"/>
    </source>
</evidence>
<evidence type="ECO:0000256" key="9">
    <source>
        <dbReference type="SAM" id="MobiDB-lite"/>
    </source>
</evidence>
<gene>
    <name evidence="11" type="ORF">MPL1_03478</name>
</gene>
<dbReference type="EMBL" id="APHR01000015">
    <property type="protein sequence ID" value="EMR13743.1"/>
    <property type="molecule type" value="Genomic_DNA"/>
</dbReference>
<evidence type="ECO:0000256" key="5">
    <source>
        <dbReference type="ARBA" id="ARBA00023015"/>
    </source>
</evidence>
<comment type="caution">
    <text evidence="11">The sequence shown here is derived from an EMBL/GenBank/DDBJ whole genome shotgun (WGS) entry which is preliminary data.</text>
</comment>
<name>M7NY62_9GAMM</name>
<evidence type="ECO:0000313" key="11">
    <source>
        <dbReference type="EMBL" id="EMR13743.1"/>
    </source>
</evidence>
<evidence type="ECO:0000256" key="4">
    <source>
        <dbReference type="ARBA" id="ARBA00022795"/>
    </source>
</evidence>
<comment type="function">
    <text evidence="7">Responsible for the coupling of flagellin expression to flagellar assembly by preventing expression of the flagellin genes when a component of the middle class of proteins is defective. It negatively regulates flagellar genes by inhibiting the activity of FliA by directly binding to FliA.</text>
</comment>
<feature type="region of interest" description="Disordered" evidence="9">
    <location>
        <begin position="1"/>
        <end position="46"/>
    </location>
</feature>
<dbReference type="GO" id="GO:0045892">
    <property type="term" value="P:negative regulation of DNA-templated transcription"/>
    <property type="evidence" value="ECO:0007669"/>
    <property type="project" value="InterPro"/>
</dbReference>
<evidence type="ECO:0000259" key="10">
    <source>
        <dbReference type="Pfam" id="PF04316"/>
    </source>
</evidence>
<dbReference type="GO" id="GO:0044781">
    <property type="term" value="P:bacterial-type flagellum organization"/>
    <property type="evidence" value="ECO:0007669"/>
    <property type="project" value="UniProtKB-KW"/>
</dbReference>
<evidence type="ECO:0000256" key="3">
    <source>
        <dbReference type="ARBA" id="ARBA00022491"/>
    </source>
</evidence>
<dbReference type="OrthoDB" id="5738369at2"/>
<evidence type="ECO:0000256" key="2">
    <source>
        <dbReference type="ARBA" id="ARBA00017823"/>
    </source>
</evidence>
<dbReference type="SUPFAM" id="SSF101498">
    <property type="entry name" value="Anti-sigma factor FlgM"/>
    <property type="match status" value="1"/>
</dbReference>
<accession>M7NY62</accession>
<keyword evidence="3" id="KW-0678">Repressor</keyword>
<dbReference type="AlphaFoldDB" id="M7NY62"/>
<keyword evidence="6" id="KW-0804">Transcription</keyword>
<comment type="similarity">
    <text evidence="1">Belongs to the FlgM family.</text>
</comment>
<organism evidence="11 12">
    <name type="scientific">Methylophaga lonarensis MPL</name>
    <dbReference type="NCBI Taxonomy" id="1286106"/>
    <lineage>
        <taxon>Bacteria</taxon>
        <taxon>Pseudomonadati</taxon>
        <taxon>Pseudomonadota</taxon>
        <taxon>Gammaproteobacteria</taxon>
        <taxon>Thiotrichales</taxon>
        <taxon>Piscirickettsiaceae</taxon>
        <taxon>Methylophaga</taxon>
    </lineage>
</organism>
<evidence type="ECO:0000256" key="6">
    <source>
        <dbReference type="ARBA" id="ARBA00023163"/>
    </source>
</evidence>
<dbReference type="Pfam" id="PF04316">
    <property type="entry name" value="FlgM"/>
    <property type="match status" value="1"/>
</dbReference>
<evidence type="ECO:0000256" key="1">
    <source>
        <dbReference type="ARBA" id="ARBA00005322"/>
    </source>
</evidence>
<feature type="domain" description="Anti-sigma-28 factor FlgM C-terminal" evidence="10">
    <location>
        <begin position="42"/>
        <end position="96"/>
    </location>
</feature>
<dbReference type="PATRIC" id="fig|1286106.3.peg.695"/>
<dbReference type="InterPro" id="IPR007412">
    <property type="entry name" value="FlgM"/>
</dbReference>
<reference evidence="11 12" key="1">
    <citation type="journal article" date="2013" name="Genome Announc.">
        <title>Draft Genome Sequence of Methylophaga lonarensis MPLT, a Haloalkaliphilic (Non-Methane-Utilizing) Methylotroph.</title>
        <authorList>
            <person name="Shetty S.A."/>
            <person name="Marathe N.P."/>
            <person name="Munot H."/>
            <person name="Antony C.P."/>
            <person name="Dhotre D.P."/>
            <person name="Murrell J.C."/>
            <person name="Shouche Y.S."/>
        </authorList>
    </citation>
    <scope>NUCLEOTIDE SEQUENCE [LARGE SCALE GENOMIC DNA]</scope>
    <source>
        <strain evidence="11 12">MPL</strain>
    </source>
</reference>
<dbReference type="STRING" id="1286106.MPL1_03478"/>
<dbReference type="Proteomes" id="UP000012019">
    <property type="component" value="Unassembled WGS sequence"/>
</dbReference>
<evidence type="ECO:0000256" key="8">
    <source>
        <dbReference type="ARBA" id="ARBA00030117"/>
    </source>
</evidence>
<evidence type="ECO:0000313" key="12">
    <source>
        <dbReference type="Proteomes" id="UP000012019"/>
    </source>
</evidence>
<protein>
    <recommendedName>
        <fullName evidence="2">Negative regulator of flagellin synthesis</fullName>
    </recommendedName>
    <alternativeName>
        <fullName evidence="8">Anti-sigma-28 factor</fullName>
    </alternativeName>
</protein>
<proteinExistence type="inferred from homology"/>
<keyword evidence="12" id="KW-1185">Reference proteome</keyword>